<keyword evidence="5" id="KW-1185">Reference proteome</keyword>
<feature type="domain" description="SLH" evidence="3">
    <location>
        <begin position="205"/>
        <end position="264"/>
    </location>
</feature>
<feature type="region of interest" description="Disordered" evidence="2">
    <location>
        <begin position="398"/>
        <end position="442"/>
    </location>
</feature>
<gene>
    <name evidence="4" type="ORF">LYSBPC_32750</name>
</gene>
<comment type="caution">
    <text evidence="4">The sequence shown here is derived from an EMBL/GenBank/DDBJ whole genome shotgun (WGS) entry which is preliminary data.</text>
</comment>
<dbReference type="InterPro" id="IPR001119">
    <property type="entry name" value="SLH_dom"/>
</dbReference>
<dbReference type="PANTHER" id="PTHR43308">
    <property type="entry name" value="OUTER MEMBRANE PROTEIN ALPHA-RELATED"/>
    <property type="match status" value="1"/>
</dbReference>
<dbReference type="InterPro" id="IPR014755">
    <property type="entry name" value="Cu-Rt/internalin_Ig-like"/>
</dbReference>
<keyword evidence="1" id="KW-0732">Signal</keyword>
<feature type="region of interest" description="Disordered" evidence="2">
    <location>
        <begin position="584"/>
        <end position="608"/>
    </location>
</feature>
<dbReference type="EMBL" id="BRZA01000006">
    <property type="protein sequence ID" value="GLC90148.1"/>
    <property type="molecule type" value="Genomic_DNA"/>
</dbReference>
<dbReference type="PANTHER" id="PTHR43308:SF5">
    <property type="entry name" value="S-LAYER PROTEIN _ PEPTIDOGLYCAN ENDO-BETA-N-ACETYLGLUCOSAMINIDASE"/>
    <property type="match status" value="1"/>
</dbReference>
<organism evidence="4 5">
    <name type="scientific">Lysinibacillus piscis</name>
    <dbReference type="NCBI Taxonomy" id="2518931"/>
    <lineage>
        <taxon>Bacteria</taxon>
        <taxon>Bacillati</taxon>
        <taxon>Bacillota</taxon>
        <taxon>Bacilli</taxon>
        <taxon>Bacillales</taxon>
        <taxon>Bacillaceae</taxon>
        <taxon>Lysinibacillus</taxon>
    </lineage>
</organism>
<feature type="domain" description="SLH" evidence="3">
    <location>
        <begin position="140"/>
        <end position="203"/>
    </location>
</feature>
<feature type="compositionally biased region" description="Low complexity" evidence="2">
    <location>
        <begin position="401"/>
        <end position="418"/>
    </location>
</feature>
<accession>A0ABQ5NP83</accession>
<protein>
    <recommendedName>
        <fullName evidence="3">SLH domain-containing protein</fullName>
    </recommendedName>
</protein>
<evidence type="ECO:0000256" key="1">
    <source>
        <dbReference type="ARBA" id="ARBA00022729"/>
    </source>
</evidence>
<feature type="compositionally biased region" description="Basic and acidic residues" evidence="2">
    <location>
        <begin position="589"/>
        <end position="608"/>
    </location>
</feature>
<dbReference type="InterPro" id="IPR051465">
    <property type="entry name" value="Cell_Envelope_Struct_Comp"/>
</dbReference>
<feature type="domain" description="SLH" evidence="3">
    <location>
        <begin position="79"/>
        <end position="139"/>
    </location>
</feature>
<proteinExistence type="predicted"/>
<evidence type="ECO:0000256" key="2">
    <source>
        <dbReference type="SAM" id="MobiDB-lite"/>
    </source>
</evidence>
<evidence type="ECO:0000313" key="4">
    <source>
        <dbReference type="EMBL" id="GLC90148.1"/>
    </source>
</evidence>
<name>A0ABQ5NP83_9BACI</name>
<evidence type="ECO:0000313" key="5">
    <source>
        <dbReference type="Proteomes" id="UP001065593"/>
    </source>
</evidence>
<sequence length="1477" mass="162891">MLLGFFVRKNFIIMYEGSYINGRYKQGENDLCVSEYRQERKNGMDKTKIQKVNKALIATVFGASGLAVVVPPPEKVAAATLPFKDVDQNSSHYSSIVKLYTQKVMDGYKDNTFRPDVAVTRGEVAKIIAKALELDVNDVDDPYFKDVSKNNEYYKYIAALQKAELMSGYANNTFMPNEAITRGQLAELLVRAFHLEVASQYKGVFKDVDSKTKGAQYIQTLVDLKIAEGTTPVTFSPYDTVTRGQLATFIVRTQNHKQDATSFKVTGVEDEIVYINGDRYTVPESLAHIFNEDNAPVLKGALIEGDFSGKTIRSIAKLTLNANGTSSQFLTLDGGGRSFGATVIVNGNYIEFDNITFAGTMFVNEAARSSLQFTGFYQDALKLGRIASNNLAFINWSDNGSSTNESPSTTTPNSPTTNFENWTNQNADKNPANPSNSKPFENWSKEKDEMKNVAKHIEFYNSTVARLVVSQNATKIETNMKLPRVDIINDVQAFEIHGNIGTLNIDTKTPLTIYGSGNIDWINYNSAKDLKLYIDGRVGTLYVGSGAGRIDIGDYTYVDKVVLPKDGKPNNSFDDFLNDRDNIGGITDPDGKPIDPDDIENQKPTDKTKPTISITTVDILNGSEINAEFTSDEVGTYYYIVREKGAEAPTKRELIDRISVNNVASGTGAAVVGKNKINVKGLAEKQEYVIYIMVVDGAKNASDMASQGFQMKDSSPPKVTSLTVTPLHGGQRAEFSFVASEPGDYYYYVRKKTTAADPTTADIIANPTGKGKAKAGELGISGLLTDLEALSPYQLYVVMKDTSGNNSVDPAVVKEFSTGELDNVPPYVVGGKLFILDEIKNEFYLTVSEELDPLTATNVENYELTGTGIINQGLQKPIRPEHVVYNKAQKRLTFTIPSFTGFVNGDNLVVNISPKVKDLADNEFENITNIPPNSSPRNTAEYIHNDTEWPYLTIIGDPVTNAAKDHTIVEFNATKAGTYHYLIMESGLNLTRDDRLRLIEAVQLNSKTFTVGTADVAIIGSGGNKPAQLGKQKATLPLPNTVPPLDPFKSYSVYMVLRDRSGNVSDIQTKHVIDDQTAPVIESTQLKIAEGDRKGTFSFISDEEGSYFYVLRTTDDTSTLVPTSAEEVIARGQATTMRVGENNINLTFEPHKNYELYVAVRDRYGNATMLQVGTQSKVLTFDGKQEKAMPLTPSGQDSQNRPLGVMAYKFFSDGTPPRVEDPIFKQIEGKIFEVTFSEAVDLTNANFALVNPDTGLPISPAYASWRWEDTATKKDWEPRKLLIEFAAEVKESFNITINATVKDKGGWAFSKDKAEYKYPTKENTITSAKLLPDSHPNLSSDLNVSRKVSVVANLNTDITWSQQYYYAVLGIGYDLTLENAKAVIEKADRKDFSYIPGGAIVSYGKGEIKQPADASSVKTFDAIQTGSDPNSINVFQTNQRLYLFTKDKYGNIVYAKLYSNPMDPAAPNYVIIQARTQ</sequence>
<dbReference type="Pfam" id="PF00395">
    <property type="entry name" value="SLH"/>
    <property type="match status" value="3"/>
</dbReference>
<dbReference type="Gene3D" id="2.60.40.1220">
    <property type="match status" value="1"/>
</dbReference>
<reference evidence="4" key="1">
    <citation type="submission" date="2022-08" db="EMBL/GenBank/DDBJ databases">
        <title>Draft genome sequence of Lysinibacillus sp. strain KH24.</title>
        <authorList>
            <person name="Kanbe H."/>
            <person name="Itoh H."/>
        </authorList>
    </citation>
    <scope>NUCLEOTIDE SEQUENCE</scope>
    <source>
        <strain evidence="4">KH24</strain>
    </source>
</reference>
<feature type="compositionally biased region" description="Polar residues" evidence="2">
    <location>
        <begin position="419"/>
        <end position="439"/>
    </location>
</feature>
<dbReference type="Proteomes" id="UP001065593">
    <property type="component" value="Unassembled WGS sequence"/>
</dbReference>
<evidence type="ECO:0000259" key="3">
    <source>
        <dbReference type="PROSITE" id="PS51272"/>
    </source>
</evidence>
<dbReference type="PROSITE" id="PS51272">
    <property type="entry name" value="SLH"/>
    <property type="match status" value="3"/>
</dbReference>